<comment type="subcellular location">
    <subcellularLocation>
        <location evidence="1">Nucleus</location>
        <location evidence="1">Nucleoplasm</location>
    </subcellularLocation>
</comment>
<dbReference type="GO" id="GO:0004861">
    <property type="term" value="F:cyclin-dependent protein serine/threonine kinase inhibitor activity"/>
    <property type="evidence" value="ECO:0007669"/>
    <property type="project" value="UniProtKB-UniRule"/>
</dbReference>
<dbReference type="InterPro" id="IPR003175">
    <property type="entry name" value="CDI_dom"/>
</dbReference>
<evidence type="ECO:0000313" key="8">
    <source>
        <dbReference type="EMBL" id="KAJ6671252.1"/>
    </source>
</evidence>
<evidence type="ECO:0000313" key="9">
    <source>
        <dbReference type="Proteomes" id="UP001151529"/>
    </source>
</evidence>
<reference evidence="8" key="1">
    <citation type="submission" date="2022-11" db="EMBL/GenBank/DDBJ databases">
        <authorList>
            <person name="Hyden B.L."/>
            <person name="Feng K."/>
            <person name="Yates T."/>
            <person name="Jawdy S."/>
            <person name="Smart L.B."/>
            <person name="Muchero W."/>
        </authorList>
    </citation>
    <scope>NUCLEOTIDE SEQUENCE</scope>
    <source>
        <tissue evidence="8">Shoot tip</tissue>
    </source>
</reference>
<dbReference type="Proteomes" id="UP001151529">
    <property type="component" value="Chromosome 9"/>
</dbReference>
<keyword evidence="3 5" id="KW-0649">Protein kinase inhibitor</keyword>
<dbReference type="AlphaFoldDB" id="A0A9Q0SBD0"/>
<dbReference type="Pfam" id="PF02234">
    <property type="entry name" value="CDI"/>
    <property type="match status" value="1"/>
</dbReference>
<dbReference type="Gene3D" id="4.10.365.10">
    <property type="entry name" value="p27"/>
    <property type="match status" value="1"/>
</dbReference>
<dbReference type="EMBL" id="JAPFFL010000019">
    <property type="protein sequence ID" value="KAJ6671252.1"/>
    <property type="molecule type" value="Genomic_DNA"/>
</dbReference>
<evidence type="ECO:0000256" key="1">
    <source>
        <dbReference type="ARBA" id="ARBA00004642"/>
    </source>
</evidence>
<dbReference type="PANTHER" id="PTHR46776">
    <property type="entry name" value="CYCLIN-DEPENDENT KINASE INHIBITOR 4-RELATED"/>
    <property type="match status" value="1"/>
</dbReference>
<dbReference type="InterPro" id="IPR044275">
    <property type="entry name" value="KRP"/>
</dbReference>
<name>A0A9Q0SBD0_SALVM</name>
<sequence length="217" mass="24391">MGESERNSKRIAETEILESSTTSFSKKMKFDFDEFSLPSVDFKLQAHLCTAMSPGNLISSAASSNSDRFITGNSSCGDSPVSCCSSNESIKVVKDSLRFIDLEVNLQFKTENAKSSETESSTCIDRKFSCSRETTPSSEFHGIYPPASMEKKENSHRRKSPAVKMPSQAEIDAFFAGAEKEEQKRFAEKYNYDVVKDLPVEGRYQWICLKPQRKIQN</sequence>
<proteinExistence type="inferred from homology"/>
<protein>
    <recommendedName>
        <fullName evidence="5">Cyclin-dependent kinase inhibitor</fullName>
    </recommendedName>
</protein>
<feature type="region of interest" description="Disordered" evidence="6">
    <location>
        <begin position="139"/>
        <end position="163"/>
    </location>
</feature>
<dbReference type="OrthoDB" id="9940972at2759"/>
<accession>A0A9Q0SBD0</accession>
<dbReference type="PIRSF" id="PIRSF017811">
    <property type="entry name" value="CDK_inhib_pln"/>
    <property type="match status" value="1"/>
</dbReference>
<keyword evidence="4" id="KW-0131">Cell cycle</keyword>
<evidence type="ECO:0000256" key="6">
    <source>
        <dbReference type="SAM" id="MobiDB-lite"/>
    </source>
</evidence>
<dbReference type="GO" id="GO:0051726">
    <property type="term" value="P:regulation of cell cycle"/>
    <property type="evidence" value="ECO:0007669"/>
    <property type="project" value="InterPro"/>
</dbReference>
<dbReference type="InterPro" id="IPR044898">
    <property type="entry name" value="CDI_dom_sf"/>
</dbReference>
<reference evidence="8" key="2">
    <citation type="journal article" date="2023" name="Int. J. Mol. Sci.">
        <title>De Novo Assembly and Annotation of 11 Diverse Shrub Willow (Salix) Genomes Reveals Novel Gene Organization in Sex-Linked Regions.</title>
        <authorList>
            <person name="Hyden B."/>
            <person name="Feng K."/>
            <person name="Yates T.B."/>
            <person name="Jawdy S."/>
            <person name="Cereghino C."/>
            <person name="Smart L.B."/>
            <person name="Muchero W."/>
        </authorList>
    </citation>
    <scope>NUCLEOTIDE SEQUENCE [LARGE SCALE GENOMIC DNA]</scope>
    <source>
        <tissue evidence="8">Shoot tip</tissue>
    </source>
</reference>
<comment type="caution">
    <text evidence="8">The sequence shown here is derived from an EMBL/GenBank/DDBJ whole genome shotgun (WGS) entry which is preliminary data.</text>
</comment>
<evidence type="ECO:0000256" key="5">
    <source>
        <dbReference type="PIRNR" id="PIRNR017811"/>
    </source>
</evidence>
<evidence type="ECO:0000259" key="7">
    <source>
        <dbReference type="Pfam" id="PF02234"/>
    </source>
</evidence>
<evidence type="ECO:0000256" key="2">
    <source>
        <dbReference type="ARBA" id="ARBA00010274"/>
    </source>
</evidence>
<evidence type="ECO:0000256" key="3">
    <source>
        <dbReference type="ARBA" id="ARBA00023013"/>
    </source>
</evidence>
<organism evidence="8 9">
    <name type="scientific">Salix viminalis</name>
    <name type="common">Common osier</name>
    <name type="synonym">Basket willow</name>
    <dbReference type="NCBI Taxonomy" id="40686"/>
    <lineage>
        <taxon>Eukaryota</taxon>
        <taxon>Viridiplantae</taxon>
        <taxon>Streptophyta</taxon>
        <taxon>Embryophyta</taxon>
        <taxon>Tracheophyta</taxon>
        <taxon>Spermatophyta</taxon>
        <taxon>Magnoliopsida</taxon>
        <taxon>eudicotyledons</taxon>
        <taxon>Gunneridae</taxon>
        <taxon>Pentapetalae</taxon>
        <taxon>rosids</taxon>
        <taxon>fabids</taxon>
        <taxon>Malpighiales</taxon>
        <taxon>Salicaceae</taxon>
        <taxon>Saliceae</taxon>
        <taxon>Salix</taxon>
    </lineage>
</organism>
<comment type="similarity">
    <text evidence="2 5">Belongs to the CDI family. ICK/KRP subfamily.</text>
</comment>
<evidence type="ECO:0000256" key="4">
    <source>
        <dbReference type="ARBA" id="ARBA00023306"/>
    </source>
</evidence>
<gene>
    <name evidence="8" type="ORF">OIU85_015049</name>
</gene>
<feature type="domain" description="Cyclin-dependent kinase inhibitor" evidence="7">
    <location>
        <begin position="165"/>
        <end position="206"/>
    </location>
</feature>
<keyword evidence="9" id="KW-1185">Reference proteome</keyword>
<dbReference type="GO" id="GO:0005654">
    <property type="term" value="C:nucleoplasm"/>
    <property type="evidence" value="ECO:0007669"/>
    <property type="project" value="UniProtKB-SubCell"/>
</dbReference>